<proteinExistence type="predicted"/>
<accession>A0A806KCJ9</accession>
<sequence>MVKNYYIMVKKENNGGFAGRWIALTLCLGFLCVSCATKPEAYKDIDNAVNKSDFEAGVEAIVKSQESGKPIYNARNAISLYLDKGLLEHYAGKNRDSSGSLQEAERLIEEAFTKSVTADIASYIANDNTKEYPGEDFEDIYLNVFNALNYYNNGDIDGALVEIRKLTMSSGKLNMLERKYEDADSKTSSGAMIELRNIGFTSSPDLPKAKPVEFSDSALARYLSALFYLAEGKPDDARIEFEQLEAAYNSSKNIYGNPIPKAVAEARAVPAGKARLNIIGFTGLSPIKEEGVFNQIFPFFQNEVLWYPEFKLPVLVERPSRIDRIEVAVGHEKFNLELLEDMGAVIEETYNARFSRTFMKTYIRTLLKYAAVDIAATEARRRSEDPLVTLAAVASAFAVKKAFDATESADIRMSRYLPDKAYVGGINLDPGNYNVIVHYYAGNSVIAKEEHNVNIRANTLNLVEVVNLR</sequence>
<reference evidence="1" key="1">
    <citation type="submission" date="2012-03" db="EMBL/GenBank/DDBJ databases">
        <title>Functional metagenomics reveals considerable lignocellulase gene clusters in the gut microbiome of a wood-feeding higher termite.</title>
        <authorList>
            <person name="Liu N."/>
        </authorList>
    </citation>
    <scope>NUCLEOTIDE SEQUENCE</scope>
</reference>
<protein>
    <submittedName>
        <fullName evidence="1">Uncharacterized protein</fullName>
    </submittedName>
</protein>
<organism evidence="1">
    <name type="scientific">uncultured bacterium contig00063</name>
    <dbReference type="NCBI Taxonomy" id="1181546"/>
    <lineage>
        <taxon>Bacteria</taxon>
        <taxon>environmental samples</taxon>
    </lineage>
</organism>
<dbReference type="AlphaFoldDB" id="A0A806KCJ9"/>
<dbReference type="EMBL" id="JQ844189">
    <property type="protein sequence ID" value="AGS52315.1"/>
    <property type="molecule type" value="Genomic_DNA"/>
</dbReference>
<name>A0A806KCJ9_9BACT</name>
<evidence type="ECO:0000313" key="1">
    <source>
        <dbReference type="EMBL" id="AGS52315.1"/>
    </source>
</evidence>